<dbReference type="EMBL" id="JBEAFC010000004">
    <property type="protein sequence ID" value="KAL1558294.1"/>
    <property type="molecule type" value="Genomic_DNA"/>
</dbReference>
<evidence type="ECO:0000313" key="5">
    <source>
        <dbReference type="Proteomes" id="UP001567538"/>
    </source>
</evidence>
<dbReference type="Pfam" id="PF04782">
    <property type="entry name" value="DUF632"/>
    <property type="match status" value="1"/>
</dbReference>
<dbReference type="Proteomes" id="UP001567538">
    <property type="component" value="Unassembled WGS sequence"/>
</dbReference>
<dbReference type="Pfam" id="PF04783">
    <property type="entry name" value="DUF630"/>
    <property type="match status" value="1"/>
</dbReference>
<feature type="region of interest" description="Disordered" evidence="1">
    <location>
        <begin position="252"/>
        <end position="275"/>
    </location>
</feature>
<dbReference type="PANTHER" id="PTHR21450:SF6">
    <property type="entry name" value="EXPRESSED PROTEIN"/>
    <property type="match status" value="1"/>
</dbReference>
<sequence length="763" mass="85632">MGASNSRLQEDKSLQLCRARKKFIKQALNGRCSLAAAHTAYIGELKIIGAALRRFVEPDHLQAEDLVYPSISATPRLLALTDKSFTRLSSLSPSQSQDVDATDNLLTSPSPRVSSQYQAHPMKFTRTVSSKIEEKPPVPVVVSVDSTTPPGTSPLSTEGPEFSTPSDNPPWDYFGLFHHVDNDYSAEGKRMFDQGSEDSDEIRHLRKEEGIPDLEDVRVSVSSEETHGSEEEFDEPPIASLVRSFKNVNNATESVSNGESAISTESETTHHMNERKADVVKGSSAIRHPEADVSDTNSANGRKINSPGLSLRRKDVETRADGGSALGDKVVPKDFYSSISDIEQLFVKASESGKEVPRMLEANKLHFRPVLTGRERRLAAASVLKSCFSCGKDPIEVQQEPSQNSIKYLTWPRSASFRSLSSRNFLATNSNGDNADPSNTLFDNFCMVSGSHASTLDRLYAWEKKLYDEVKASEALQSSFEQKCKLLRQRESRGENTEKTRTAVKDLHSRITVAIHRINSISHKIEVIRDTELQPQLEELIEELRKMWETMMDCHKLQELIISKSHAPGSTKLKMQSDSQRQIIIQLGYRLSSLSSSFTKWISAQKIYVEAIDKWLFKCVSVPQKKPSKRNRRMRPPSMRHCGPPIYMLCGAWLEMIDTLPSKGVADSIKELAAEVSQFLPRQEKKQAKANRNEAATDTLRDLDYAVPRLDRVRTSLEGFLVKLNSFAECSLRMFTELQKATQDAKKNYEQFLLQRSHSQVMV</sequence>
<accession>A0ABD1HSS6</accession>
<protein>
    <submittedName>
        <fullName evidence="4">Nitrate regulatory gene2 protein-like</fullName>
    </submittedName>
</protein>
<name>A0ABD1HSS6_SALDI</name>
<keyword evidence="5" id="KW-1185">Reference proteome</keyword>
<feature type="domain" description="DUF632" evidence="2">
    <location>
        <begin position="336"/>
        <end position="677"/>
    </location>
</feature>
<evidence type="ECO:0000259" key="3">
    <source>
        <dbReference type="Pfam" id="PF04783"/>
    </source>
</evidence>
<dbReference type="InterPro" id="IPR006868">
    <property type="entry name" value="DUF630"/>
</dbReference>
<proteinExistence type="predicted"/>
<feature type="compositionally biased region" description="Low complexity" evidence="1">
    <location>
        <begin position="145"/>
        <end position="160"/>
    </location>
</feature>
<evidence type="ECO:0000259" key="2">
    <source>
        <dbReference type="Pfam" id="PF04782"/>
    </source>
</evidence>
<feature type="region of interest" description="Disordered" evidence="1">
    <location>
        <begin position="145"/>
        <end position="165"/>
    </location>
</feature>
<dbReference type="InterPro" id="IPR006867">
    <property type="entry name" value="DUF632"/>
</dbReference>
<comment type="caution">
    <text evidence="4">The sequence shown here is derived from an EMBL/GenBank/DDBJ whole genome shotgun (WGS) entry which is preliminary data.</text>
</comment>
<reference evidence="4 5" key="1">
    <citation type="submission" date="2024-06" db="EMBL/GenBank/DDBJ databases">
        <title>A chromosome level genome sequence of Diviner's sage (Salvia divinorum).</title>
        <authorList>
            <person name="Ford S.A."/>
            <person name="Ro D.-K."/>
            <person name="Ness R.W."/>
            <person name="Phillips M.A."/>
        </authorList>
    </citation>
    <scope>NUCLEOTIDE SEQUENCE [LARGE SCALE GENOMIC DNA]</scope>
    <source>
        <strain evidence="4">SAF-2024a</strain>
        <tissue evidence="4">Leaf</tissue>
    </source>
</reference>
<feature type="domain" description="DUF630" evidence="3">
    <location>
        <begin position="1"/>
        <end position="58"/>
    </location>
</feature>
<feature type="region of interest" description="Disordered" evidence="1">
    <location>
        <begin position="90"/>
        <end position="116"/>
    </location>
</feature>
<evidence type="ECO:0000313" key="4">
    <source>
        <dbReference type="EMBL" id="KAL1558294.1"/>
    </source>
</evidence>
<dbReference type="PANTHER" id="PTHR21450">
    <property type="entry name" value="PROTEIN ALTERED PHOSPHATE STARVATION RESPONSE 1"/>
    <property type="match status" value="1"/>
</dbReference>
<gene>
    <name evidence="4" type="ORF">AAHA92_08778</name>
</gene>
<dbReference type="AlphaFoldDB" id="A0ABD1HSS6"/>
<evidence type="ECO:0000256" key="1">
    <source>
        <dbReference type="SAM" id="MobiDB-lite"/>
    </source>
</evidence>
<feature type="region of interest" description="Disordered" evidence="1">
    <location>
        <begin position="289"/>
        <end position="310"/>
    </location>
</feature>
<organism evidence="4 5">
    <name type="scientific">Salvia divinorum</name>
    <name type="common">Maria pastora</name>
    <name type="synonym">Diviner's sage</name>
    <dbReference type="NCBI Taxonomy" id="28513"/>
    <lineage>
        <taxon>Eukaryota</taxon>
        <taxon>Viridiplantae</taxon>
        <taxon>Streptophyta</taxon>
        <taxon>Embryophyta</taxon>
        <taxon>Tracheophyta</taxon>
        <taxon>Spermatophyta</taxon>
        <taxon>Magnoliopsida</taxon>
        <taxon>eudicotyledons</taxon>
        <taxon>Gunneridae</taxon>
        <taxon>Pentapetalae</taxon>
        <taxon>asterids</taxon>
        <taxon>lamiids</taxon>
        <taxon>Lamiales</taxon>
        <taxon>Lamiaceae</taxon>
        <taxon>Nepetoideae</taxon>
        <taxon>Mentheae</taxon>
        <taxon>Salviinae</taxon>
        <taxon>Salvia</taxon>
        <taxon>Salvia subgen. Calosphace</taxon>
    </lineage>
</organism>
<feature type="compositionally biased region" description="Polar residues" evidence="1">
    <location>
        <begin position="252"/>
        <end position="266"/>
    </location>
</feature>